<dbReference type="PANTHER" id="PTHR43664:SF1">
    <property type="entry name" value="BETA-METHYLMALYL-COA DEHYDRATASE"/>
    <property type="match status" value="1"/>
</dbReference>
<proteinExistence type="predicted"/>
<organism evidence="1 2">
    <name type="scientific">Mycolicibacterium fortuitum</name>
    <name type="common">Mycobacterium fortuitum</name>
    <dbReference type="NCBI Taxonomy" id="1766"/>
    <lineage>
        <taxon>Bacteria</taxon>
        <taxon>Bacillati</taxon>
        <taxon>Actinomycetota</taxon>
        <taxon>Actinomycetes</taxon>
        <taxon>Mycobacteriales</taxon>
        <taxon>Mycobacteriaceae</taxon>
        <taxon>Mycolicibacterium</taxon>
    </lineage>
</organism>
<dbReference type="RefSeq" id="WP_076206559.1">
    <property type="nucleotide sequence ID" value="NZ_MBER01000116.1"/>
</dbReference>
<evidence type="ECO:0008006" key="3">
    <source>
        <dbReference type="Google" id="ProtNLM"/>
    </source>
</evidence>
<dbReference type="SUPFAM" id="SSF54637">
    <property type="entry name" value="Thioesterase/thiol ester dehydrase-isomerase"/>
    <property type="match status" value="1"/>
</dbReference>
<protein>
    <recommendedName>
        <fullName evidence="3">MaoC family dehydratase</fullName>
    </recommendedName>
</protein>
<dbReference type="PANTHER" id="PTHR43664">
    <property type="entry name" value="MONOAMINE OXIDASE-RELATED"/>
    <property type="match status" value="1"/>
</dbReference>
<dbReference type="Gene3D" id="3.10.129.10">
    <property type="entry name" value="Hotdog Thioesterase"/>
    <property type="match status" value="1"/>
</dbReference>
<name>A0ABD6QIC1_MYCFO</name>
<dbReference type="InterPro" id="IPR048274">
    <property type="entry name" value="MC_hydratase"/>
</dbReference>
<dbReference type="InterPro" id="IPR029069">
    <property type="entry name" value="HotDog_dom_sf"/>
</dbReference>
<dbReference type="InterPro" id="IPR052342">
    <property type="entry name" value="MCH/BMMD"/>
</dbReference>
<dbReference type="Proteomes" id="UP000187001">
    <property type="component" value="Unassembled WGS sequence"/>
</dbReference>
<dbReference type="CDD" id="cd03451">
    <property type="entry name" value="FkbR2"/>
    <property type="match status" value="1"/>
</dbReference>
<gene>
    <name evidence="1" type="ORF">A5742_04975</name>
</gene>
<evidence type="ECO:0000313" key="2">
    <source>
        <dbReference type="Proteomes" id="UP000187001"/>
    </source>
</evidence>
<accession>A0ABD6QIC1</accession>
<evidence type="ECO:0000313" key="1">
    <source>
        <dbReference type="EMBL" id="OMC39566.1"/>
    </source>
</evidence>
<reference evidence="1 2" key="1">
    <citation type="submission" date="2016-07" db="EMBL/GenBank/DDBJ databases">
        <authorList>
            <person name="Sutton G."/>
            <person name="Brinkac L."/>
            <person name="Sanka R."/>
            <person name="Adams M."/>
            <person name="Lau E."/>
            <person name="Kumar A."/>
            <person name="Macaden R."/>
        </authorList>
    </citation>
    <scope>NUCLEOTIDE SEQUENCE [LARGE SCALE GENOMIC DNA]</scope>
    <source>
        <strain evidence="1 2">GA-0871</strain>
    </source>
</reference>
<dbReference type="AlphaFoldDB" id="A0ABD6QIC1"/>
<comment type="caution">
    <text evidence="1">The sequence shown here is derived from an EMBL/GenBank/DDBJ whole genome shotgun (WGS) entry which is preliminary data.</text>
</comment>
<dbReference type="Pfam" id="PF19315">
    <property type="entry name" value="MC_hydratase"/>
    <property type="match status" value="1"/>
</dbReference>
<dbReference type="EMBL" id="MBER01000116">
    <property type="protein sequence ID" value="OMC39566.1"/>
    <property type="molecule type" value="Genomic_DNA"/>
</dbReference>
<sequence>MTDQPGTCAAHRATTTSGGYFEDFPVGRKLRHARGATIGEVENNLLTKMVMNTAQAHWNEDIVPGDHPLGSGRIVFGLITAAMVFGLASEDTADNAIAELGCHKLRFTGPVHHGDSLYAYTEVIAAEPDEAQRAGVVTFQHWGVDQAGRVVFRGIRRVLIKAQDWRPLSTTPSGGEPV</sequence>